<dbReference type="InterPro" id="IPR050245">
    <property type="entry name" value="PrsA_foldase"/>
</dbReference>
<keyword evidence="4" id="KW-1185">Reference proteome</keyword>
<dbReference type="AlphaFoldDB" id="A0AAX3BAM9"/>
<dbReference type="EC" id="5.2.1.8" evidence="3"/>
<dbReference type="Pfam" id="PF13616">
    <property type="entry name" value="Rotamase_3"/>
    <property type="match status" value="1"/>
</dbReference>
<dbReference type="InterPro" id="IPR000297">
    <property type="entry name" value="PPIase_PpiC"/>
</dbReference>
<dbReference type="PANTHER" id="PTHR47245:SF2">
    <property type="entry name" value="PEPTIDYL-PROLYL CIS-TRANS ISOMERASE HP_0175-RELATED"/>
    <property type="match status" value="1"/>
</dbReference>
<protein>
    <submittedName>
        <fullName evidence="3">Peptidylprolyl isomerase</fullName>
        <ecNumber evidence="3">5.2.1.8</ecNumber>
    </submittedName>
</protein>
<feature type="domain" description="PpiC" evidence="2">
    <location>
        <begin position="124"/>
        <end position="228"/>
    </location>
</feature>
<dbReference type="PROSITE" id="PS51257">
    <property type="entry name" value="PROKAR_LIPOPROTEIN"/>
    <property type="match status" value="1"/>
</dbReference>
<reference evidence="3" key="1">
    <citation type="submission" date="2021-04" db="EMBL/GenBank/DDBJ databases">
        <authorList>
            <person name="Postec A."/>
        </authorList>
    </citation>
    <scope>NUCLEOTIDE SEQUENCE</scope>
    <source>
        <strain evidence="3">F1F22</strain>
    </source>
</reference>
<name>A0AAX3BAM9_9SPIR</name>
<organism evidence="3 4">
    <name type="scientific">Thermospira aquatica</name>
    <dbReference type="NCBI Taxonomy" id="2828656"/>
    <lineage>
        <taxon>Bacteria</taxon>
        <taxon>Pseudomonadati</taxon>
        <taxon>Spirochaetota</taxon>
        <taxon>Spirochaetia</taxon>
        <taxon>Brevinematales</taxon>
        <taxon>Thermospiraceae</taxon>
        <taxon>Thermospira</taxon>
    </lineage>
</organism>
<keyword evidence="1" id="KW-0697">Rotamase</keyword>
<dbReference type="KEGG" id="taqu:KDW03_06625"/>
<gene>
    <name evidence="3" type="ORF">KDW03_06625</name>
</gene>
<proteinExistence type="predicted"/>
<dbReference type="EMBL" id="CP073355">
    <property type="protein sequence ID" value="URA09180.1"/>
    <property type="molecule type" value="Genomic_DNA"/>
</dbReference>
<dbReference type="InterPro" id="IPR046357">
    <property type="entry name" value="PPIase_dom_sf"/>
</dbReference>
<evidence type="ECO:0000313" key="4">
    <source>
        <dbReference type="Proteomes" id="UP001056539"/>
    </source>
</evidence>
<evidence type="ECO:0000313" key="3">
    <source>
        <dbReference type="EMBL" id="URA09180.1"/>
    </source>
</evidence>
<dbReference type="GO" id="GO:0003755">
    <property type="term" value="F:peptidyl-prolyl cis-trans isomerase activity"/>
    <property type="evidence" value="ECO:0007669"/>
    <property type="project" value="UniProtKB-KW"/>
</dbReference>
<dbReference type="PROSITE" id="PS01096">
    <property type="entry name" value="PPIC_PPIASE_1"/>
    <property type="match status" value="1"/>
</dbReference>
<dbReference type="Gene3D" id="3.10.50.40">
    <property type="match status" value="1"/>
</dbReference>
<evidence type="ECO:0000256" key="1">
    <source>
        <dbReference type="PROSITE-ProRule" id="PRU00278"/>
    </source>
</evidence>
<dbReference type="SUPFAM" id="SSF54534">
    <property type="entry name" value="FKBP-like"/>
    <property type="match status" value="1"/>
</dbReference>
<reference evidence="3" key="2">
    <citation type="submission" date="2022-06" db="EMBL/GenBank/DDBJ databases">
        <title>Thermospira aquatica gen. nov., sp. nov.</title>
        <authorList>
            <person name="Ben Ali Gam Z."/>
            <person name="Labat M."/>
        </authorList>
    </citation>
    <scope>NUCLEOTIDE SEQUENCE</scope>
    <source>
        <strain evidence="3">F1F22</strain>
    </source>
</reference>
<dbReference type="Gene3D" id="1.10.4030.10">
    <property type="entry name" value="Porin chaperone SurA, peptide-binding domain"/>
    <property type="match status" value="1"/>
</dbReference>
<dbReference type="RefSeq" id="WP_271434304.1">
    <property type="nucleotide sequence ID" value="NZ_CP073355.1"/>
</dbReference>
<accession>A0AAX3BAM9</accession>
<sequence>MNFKKWLLASITTVFVFSCSQPVLTYEIGGKKKSVTYNDVKDLVEYMATSYPQYLQDVEMLKNVLFSESRASKDIILFEELKAGLTNSPEFNDKFSSEIEKQYFIYLAQEGTNWVAQKTKNTAFPVVRASHILFTVNTNATKEEVRLLAQNTLDTLKKSKNFTKDFSNAAIQYSQDPGSKDIGGDLGYFLEGMMVPEFENAVFTTKKKGLLPELVETSDGYHIIYVTEPKTDKSYSWIEKQVQDGKMSYYVLMKLQQDLQTKTLAMAVKKNYTLEDNKVKVGKNEYEITAIPDNTVLFSVWGKNYTWKEVKNLFALFIPGYEQELSTQFDALMNAAQGFLVNVEGGRKIGKDNADSRRKVREDALIQYAMNNFEQILFQQASSMITDKDVKDFYEQNKARLVKDGKPMPFDENLKNQIRNQLIQSRMWYFYQSWLDQKKSEYKVTFNQNGLNDLLKKANKIRANAEIQGNSPQFQ</sequence>
<dbReference type="PANTHER" id="PTHR47245">
    <property type="entry name" value="PEPTIDYLPROLYL ISOMERASE"/>
    <property type="match status" value="1"/>
</dbReference>
<dbReference type="Proteomes" id="UP001056539">
    <property type="component" value="Chromosome"/>
</dbReference>
<evidence type="ECO:0000259" key="2">
    <source>
        <dbReference type="PROSITE" id="PS50198"/>
    </source>
</evidence>
<keyword evidence="1 3" id="KW-0413">Isomerase</keyword>
<dbReference type="PROSITE" id="PS50198">
    <property type="entry name" value="PPIC_PPIASE_2"/>
    <property type="match status" value="1"/>
</dbReference>
<dbReference type="InterPro" id="IPR023058">
    <property type="entry name" value="PPIase_PpiC_CS"/>
</dbReference>